<evidence type="ECO:0008006" key="4">
    <source>
        <dbReference type="Google" id="ProtNLM"/>
    </source>
</evidence>
<proteinExistence type="predicted"/>
<feature type="signal peptide" evidence="2">
    <location>
        <begin position="1"/>
        <end position="23"/>
    </location>
</feature>
<reference evidence="3" key="1">
    <citation type="journal article" date="2018" name="J. Ind. Microbiol. Biotechnol.">
        <title>Genome mining reveals uncommon alkylpyrones as type III PKS products from myxobacteria.</title>
        <authorList>
            <person name="Hug J.J."/>
            <person name="Panter F."/>
            <person name="Krug D."/>
            <person name="Muller R."/>
        </authorList>
    </citation>
    <scope>NUCLEOTIDE SEQUENCE</scope>
    <source>
        <strain evidence="3">MNa10638</strain>
    </source>
</reference>
<feature type="chain" id="PRO_5018688679" description="DUF2330 domain-containing protein" evidence="2">
    <location>
        <begin position="24"/>
        <end position="590"/>
    </location>
</feature>
<sequence>MPSLPLHALRLPALIAGAALALAAPLLVPTEAQACGGTFCDSGPQTMPVDQTGENILFRIGADTVEAHIQIQYDPDSGAEAFAWVIPVTAIPEFEVGSQLFFDALLAGSVPSYGNVQTADFCGDGGDDGMGGDPGANSTGGDEGGGEEPPPDGNPDVVYKNTVGSYDIVVLDGGTVEGVMQWLGDNGYQQDPASEPILGKYLEEGYLFVAMKLTNQAGVDELHPIVIRYSGTQPCVPIRLTQIAAVDDMEIRAFFLGDARVVPINYRHVEVNPLKIDWFNNAANYKEVISLAVDAESADGNAFVTEYAGPSAVVNTFSFYNPSWDATPFLDLGLSPVGLIDLLAQQGLLFCDLEWDVVCTTNHPLLQPLLDQFVPVPDGVDQVLFYDCMECYLDQIDMNAWDAMLFSQAFDERIVKPAIRARDLIDQNNYLTRMYTTISPNEMNDDPMFRANPTLPEVVAQRLSTQTLHCDGGTTVTIPDGRQVYFPPGEPLVWPDFQDEMPWAEDVDQEGMAEAAPLINLVDNTALIDALLDEWNHREIAGNDDTDPGADDNGNLASGCACAVDEGDPAGGIAFGLALLGLAGLIRRRR</sequence>
<organism evidence="3">
    <name type="scientific">Pseudenhygromyxa salsuginis</name>
    <dbReference type="NCBI Taxonomy" id="442868"/>
    <lineage>
        <taxon>Bacteria</taxon>
        <taxon>Pseudomonadati</taxon>
        <taxon>Myxococcota</taxon>
        <taxon>Polyangia</taxon>
        <taxon>Nannocystales</taxon>
        <taxon>Nannocystaceae</taxon>
        <taxon>Pseudenhygromyxa</taxon>
    </lineage>
</organism>
<evidence type="ECO:0000256" key="2">
    <source>
        <dbReference type="SAM" id="SignalP"/>
    </source>
</evidence>
<dbReference type="InterPro" id="IPR024038">
    <property type="entry name" value="MYXO-CTERM"/>
</dbReference>
<dbReference type="InterPro" id="IPR017756">
    <property type="entry name" value="TM_Gly-Cys-Arg_CS"/>
</dbReference>
<evidence type="ECO:0000313" key="3">
    <source>
        <dbReference type="EMBL" id="AYM52711.1"/>
    </source>
</evidence>
<keyword evidence="2" id="KW-0732">Signal</keyword>
<dbReference type="NCBIfam" id="TIGR03901">
    <property type="entry name" value="MYXO-CTERM"/>
    <property type="match status" value="1"/>
</dbReference>
<evidence type="ECO:0000256" key="1">
    <source>
        <dbReference type="SAM" id="MobiDB-lite"/>
    </source>
</evidence>
<dbReference type="AlphaFoldDB" id="A0A3Q8I1W9"/>
<dbReference type="InterPro" id="IPR019283">
    <property type="entry name" value="DUF2330"/>
</dbReference>
<dbReference type="EMBL" id="MH908882">
    <property type="protein sequence ID" value="AYM52711.1"/>
    <property type="molecule type" value="Genomic_DNA"/>
</dbReference>
<protein>
    <recommendedName>
        <fullName evidence="4">DUF2330 domain-containing protein</fullName>
    </recommendedName>
</protein>
<dbReference type="NCBIfam" id="TIGR03382">
    <property type="entry name" value="GC_trans_RRR"/>
    <property type="match status" value="1"/>
</dbReference>
<dbReference type="Pfam" id="PF10092">
    <property type="entry name" value="DUF2330"/>
    <property type="match status" value="1"/>
</dbReference>
<accession>A0A3Q8I1W9</accession>
<name>A0A3Q8I1W9_9BACT</name>
<feature type="region of interest" description="Disordered" evidence="1">
    <location>
        <begin position="124"/>
        <end position="158"/>
    </location>
</feature>